<dbReference type="Proteomes" id="UP000481288">
    <property type="component" value="Unassembled WGS sequence"/>
</dbReference>
<name>A0A7D8Z259_9HELO</name>
<evidence type="ECO:0000313" key="2">
    <source>
        <dbReference type="EMBL" id="TVY49142.1"/>
    </source>
</evidence>
<protein>
    <submittedName>
        <fullName evidence="2">Uncharacterized protein</fullName>
    </submittedName>
</protein>
<reference evidence="2 3" key="1">
    <citation type="submission" date="2018-05" db="EMBL/GenBank/DDBJ databases">
        <title>Whole genome sequencing for identification of molecular markers to develop diagnostic detection tools for the regulated plant pathogen Lachnellula willkommii.</title>
        <authorList>
            <person name="Giroux E."/>
            <person name="Bilodeau G."/>
        </authorList>
    </citation>
    <scope>NUCLEOTIDE SEQUENCE [LARGE SCALE GENOMIC DNA]</scope>
    <source>
        <strain evidence="2 3">CBS 625.97</strain>
    </source>
</reference>
<gene>
    <name evidence="2" type="ORF">LCER1_G009449</name>
</gene>
<keyword evidence="1" id="KW-0472">Membrane</keyword>
<dbReference type="EMBL" id="QGMG01001338">
    <property type="protein sequence ID" value="TVY49142.1"/>
    <property type="molecule type" value="Genomic_DNA"/>
</dbReference>
<accession>A0A7D8Z259</accession>
<comment type="caution">
    <text evidence="2">The sequence shown here is derived from an EMBL/GenBank/DDBJ whole genome shotgun (WGS) entry which is preliminary data.</text>
</comment>
<keyword evidence="1" id="KW-0812">Transmembrane</keyword>
<organism evidence="2 3">
    <name type="scientific">Lachnellula cervina</name>
    <dbReference type="NCBI Taxonomy" id="1316786"/>
    <lineage>
        <taxon>Eukaryota</taxon>
        <taxon>Fungi</taxon>
        <taxon>Dikarya</taxon>
        <taxon>Ascomycota</taxon>
        <taxon>Pezizomycotina</taxon>
        <taxon>Leotiomycetes</taxon>
        <taxon>Helotiales</taxon>
        <taxon>Lachnaceae</taxon>
        <taxon>Lachnellula</taxon>
    </lineage>
</organism>
<evidence type="ECO:0000313" key="3">
    <source>
        <dbReference type="Proteomes" id="UP000481288"/>
    </source>
</evidence>
<proteinExistence type="predicted"/>
<dbReference type="AlphaFoldDB" id="A0A7D8Z259"/>
<keyword evidence="1" id="KW-1133">Transmembrane helix</keyword>
<evidence type="ECO:0000256" key="1">
    <source>
        <dbReference type="SAM" id="Phobius"/>
    </source>
</evidence>
<feature type="transmembrane region" description="Helical" evidence="1">
    <location>
        <begin position="33"/>
        <end position="51"/>
    </location>
</feature>
<keyword evidence="3" id="KW-1185">Reference proteome</keyword>
<dbReference type="OrthoDB" id="4487429at2759"/>
<sequence length="249" mass="27791">MASLLNKTSTKAEMPALLTPDTKSRQTRTSKPLPPLAIFTLLSLAAAFYLYRNGIPFYQTPTLSPSWNDDSEWPIPKIPGPDLPAPVEPFEPLKRYSLDYGKVACWQDGGVWIKELTPVEMASLGVNRFQDTDAALEQADEDTFCTRLRMQGASFWELPPHWPEHVTWCEAIDDCVKPTKKVSLEVGFPASGGVWMLDTSQGWDGLYPKSLGLRNALTVDERCDVIKDLGGRFCEDIQVCPEMAALLRP</sequence>